<accession>A0A927JDE1</accession>
<comment type="caution">
    <text evidence="1">The sequence shown here is derived from an EMBL/GenBank/DDBJ whole genome shotgun (WGS) entry which is preliminary data.</text>
</comment>
<dbReference type="InterPro" id="IPR027417">
    <property type="entry name" value="P-loop_NTPase"/>
</dbReference>
<evidence type="ECO:0000313" key="1">
    <source>
        <dbReference type="EMBL" id="MBD8507179.1"/>
    </source>
</evidence>
<protein>
    <recommendedName>
        <fullName evidence="3">Sulfotransferase family protein</fullName>
    </recommendedName>
</protein>
<dbReference type="SUPFAM" id="SSF52540">
    <property type="entry name" value="P-loop containing nucleoside triphosphate hydrolases"/>
    <property type="match status" value="1"/>
</dbReference>
<evidence type="ECO:0000313" key="2">
    <source>
        <dbReference type="Proteomes" id="UP000642993"/>
    </source>
</evidence>
<dbReference type="EMBL" id="JACYWE010000007">
    <property type="protein sequence ID" value="MBD8507179.1"/>
    <property type="molecule type" value="Genomic_DNA"/>
</dbReference>
<sequence length="191" mass="21448">MVAGLLHQLGVNMGARVDPSNQEDIDFLTHRGIRRIFWNRAENAKRKEYIKHARSLISARNASYETWGWKDPISSYYISDIHRLLINPHYIFVVRDAAAVASREMKHSGDVVAGDSINLMGRALKEYSDCLSFVSGVGSPALVISYERALRHSLDTVKLVSEFAGISSLEPGRREELAQYIQPERNTAAFG</sequence>
<proteinExistence type="predicted"/>
<reference evidence="1" key="1">
    <citation type="submission" date="2020-09" db="EMBL/GenBank/DDBJ databases">
        <title>Hoyosella lacisalsi sp. nov., a halotolerant actinobacterium isolated from soil of Lake Gudzhirganskoe.</title>
        <authorList>
            <person name="Yang Q."/>
            <person name="Guo P.Y."/>
            <person name="Liu S.W."/>
            <person name="Li F.N."/>
            <person name="Sun C.H."/>
        </authorList>
    </citation>
    <scope>NUCLEOTIDE SEQUENCE</scope>
    <source>
        <strain evidence="1">G463</strain>
    </source>
</reference>
<dbReference type="Gene3D" id="3.40.50.300">
    <property type="entry name" value="P-loop containing nucleotide triphosphate hydrolases"/>
    <property type="match status" value="1"/>
</dbReference>
<name>A0A927JDE1_9ACTN</name>
<organism evidence="1 2">
    <name type="scientific">Lolliginicoccus lacisalsi</name>
    <dbReference type="NCBI Taxonomy" id="2742202"/>
    <lineage>
        <taxon>Bacteria</taxon>
        <taxon>Bacillati</taxon>
        <taxon>Actinomycetota</taxon>
        <taxon>Actinomycetes</taxon>
        <taxon>Mycobacteriales</taxon>
        <taxon>Hoyosellaceae</taxon>
        <taxon>Lolliginicoccus</taxon>
    </lineage>
</organism>
<keyword evidence="2" id="KW-1185">Reference proteome</keyword>
<dbReference type="Proteomes" id="UP000642993">
    <property type="component" value="Unassembled WGS sequence"/>
</dbReference>
<dbReference type="AlphaFoldDB" id="A0A927JDE1"/>
<gene>
    <name evidence="1" type="ORF">HT102_11850</name>
</gene>
<evidence type="ECO:0008006" key="3">
    <source>
        <dbReference type="Google" id="ProtNLM"/>
    </source>
</evidence>